<dbReference type="Proteomes" id="UP000828390">
    <property type="component" value="Unassembled WGS sequence"/>
</dbReference>
<protein>
    <submittedName>
        <fullName evidence="1">Uncharacterized protein</fullName>
    </submittedName>
</protein>
<gene>
    <name evidence="1" type="ORF">DPMN_146734</name>
</gene>
<name>A0A9D4F960_DREPO</name>
<dbReference type="AlphaFoldDB" id="A0A9D4F960"/>
<evidence type="ECO:0000313" key="1">
    <source>
        <dbReference type="EMBL" id="KAH3793228.1"/>
    </source>
</evidence>
<dbReference type="EMBL" id="JAIWYP010000007">
    <property type="protein sequence ID" value="KAH3793228.1"/>
    <property type="molecule type" value="Genomic_DNA"/>
</dbReference>
<accession>A0A9D4F960</accession>
<organism evidence="1 2">
    <name type="scientific">Dreissena polymorpha</name>
    <name type="common">Zebra mussel</name>
    <name type="synonym">Mytilus polymorpha</name>
    <dbReference type="NCBI Taxonomy" id="45954"/>
    <lineage>
        <taxon>Eukaryota</taxon>
        <taxon>Metazoa</taxon>
        <taxon>Spiralia</taxon>
        <taxon>Lophotrochozoa</taxon>
        <taxon>Mollusca</taxon>
        <taxon>Bivalvia</taxon>
        <taxon>Autobranchia</taxon>
        <taxon>Heteroconchia</taxon>
        <taxon>Euheterodonta</taxon>
        <taxon>Imparidentia</taxon>
        <taxon>Neoheterodontei</taxon>
        <taxon>Myida</taxon>
        <taxon>Dreissenoidea</taxon>
        <taxon>Dreissenidae</taxon>
        <taxon>Dreissena</taxon>
    </lineage>
</organism>
<keyword evidence="2" id="KW-1185">Reference proteome</keyword>
<reference evidence="1" key="2">
    <citation type="submission" date="2020-11" db="EMBL/GenBank/DDBJ databases">
        <authorList>
            <person name="McCartney M.A."/>
            <person name="Auch B."/>
            <person name="Kono T."/>
            <person name="Mallez S."/>
            <person name="Becker A."/>
            <person name="Gohl D.M."/>
            <person name="Silverstein K.A.T."/>
            <person name="Koren S."/>
            <person name="Bechman K.B."/>
            <person name="Herman A."/>
            <person name="Abrahante J.E."/>
            <person name="Garbe J."/>
        </authorList>
    </citation>
    <scope>NUCLEOTIDE SEQUENCE</scope>
    <source>
        <strain evidence="1">Duluth1</strain>
        <tissue evidence="1">Whole animal</tissue>
    </source>
</reference>
<comment type="caution">
    <text evidence="1">The sequence shown here is derived from an EMBL/GenBank/DDBJ whole genome shotgun (WGS) entry which is preliminary data.</text>
</comment>
<evidence type="ECO:0000313" key="2">
    <source>
        <dbReference type="Proteomes" id="UP000828390"/>
    </source>
</evidence>
<sequence>MRQGETEYGPSIFHDGTLLSYLTRTREERKAVRGLPVVIGAIFNIISKFGNKD</sequence>
<reference evidence="1" key="1">
    <citation type="journal article" date="2019" name="bioRxiv">
        <title>The Genome of the Zebra Mussel, Dreissena polymorpha: A Resource for Invasive Species Research.</title>
        <authorList>
            <person name="McCartney M.A."/>
            <person name="Auch B."/>
            <person name="Kono T."/>
            <person name="Mallez S."/>
            <person name="Zhang Y."/>
            <person name="Obille A."/>
            <person name="Becker A."/>
            <person name="Abrahante J.E."/>
            <person name="Garbe J."/>
            <person name="Badalamenti J.P."/>
            <person name="Herman A."/>
            <person name="Mangelson H."/>
            <person name="Liachko I."/>
            <person name="Sullivan S."/>
            <person name="Sone E.D."/>
            <person name="Koren S."/>
            <person name="Silverstein K.A.T."/>
            <person name="Beckman K.B."/>
            <person name="Gohl D.M."/>
        </authorList>
    </citation>
    <scope>NUCLEOTIDE SEQUENCE</scope>
    <source>
        <strain evidence="1">Duluth1</strain>
        <tissue evidence="1">Whole animal</tissue>
    </source>
</reference>
<proteinExistence type="predicted"/>